<dbReference type="AlphaFoldDB" id="A0AAD7RFL4"/>
<dbReference type="GO" id="GO:0005886">
    <property type="term" value="C:plasma membrane"/>
    <property type="evidence" value="ECO:0007669"/>
    <property type="project" value="TreeGrafter"/>
</dbReference>
<proteinExistence type="predicted"/>
<dbReference type="EMBL" id="JAINUG010000300">
    <property type="protein sequence ID" value="KAJ8379143.1"/>
    <property type="molecule type" value="Genomic_DNA"/>
</dbReference>
<organism evidence="3 4">
    <name type="scientific">Aldrovandia affinis</name>
    <dbReference type="NCBI Taxonomy" id="143900"/>
    <lineage>
        <taxon>Eukaryota</taxon>
        <taxon>Metazoa</taxon>
        <taxon>Chordata</taxon>
        <taxon>Craniata</taxon>
        <taxon>Vertebrata</taxon>
        <taxon>Euteleostomi</taxon>
        <taxon>Actinopterygii</taxon>
        <taxon>Neopterygii</taxon>
        <taxon>Teleostei</taxon>
        <taxon>Notacanthiformes</taxon>
        <taxon>Halosauridae</taxon>
        <taxon>Aldrovandia</taxon>
    </lineage>
</organism>
<keyword evidence="4" id="KW-1185">Reference proteome</keyword>
<dbReference type="PANTHER" id="PTHR20859">
    <property type="entry name" value="INTERFERON/INTERLEUKIN RECEPTOR"/>
    <property type="match status" value="1"/>
</dbReference>
<feature type="chain" id="PRO_5041981433" description="Fibronectin type-III domain-containing protein" evidence="1">
    <location>
        <begin position="24"/>
        <end position="159"/>
    </location>
</feature>
<dbReference type="PANTHER" id="PTHR20859:SF46">
    <property type="entry name" value="INTERFERON GAMMA RECEPTOR 2"/>
    <property type="match status" value="1"/>
</dbReference>
<comment type="caution">
    <text evidence="3">The sequence shown here is derived from an EMBL/GenBank/DDBJ whole genome shotgun (WGS) entry which is preliminary data.</text>
</comment>
<dbReference type="Gene3D" id="2.60.40.10">
    <property type="entry name" value="Immunoglobulins"/>
    <property type="match status" value="1"/>
</dbReference>
<gene>
    <name evidence="3" type="ORF">AAFF_G00230550</name>
</gene>
<evidence type="ECO:0000313" key="4">
    <source>
        <dbReference type="Proteomes" id="UP001221898"/>
    </source>
</evidence>
<dbReference type="InterPro" id="IPR036116">
    <property type="entry name" value="FN3_sf"/>
</dbReference>
<protein>
    <recommendedName>
        <fullName evidence="2">Fibronectin type-III domain-containing protein</fullName>
    </recommendedName>
</protein>
<evidence type="ECO:0000256" key="1">
    <source>
        <dbReference type="SAM" id="SignalP"/>
    </source>
</evidence>
<evidence type="ECO:0000259" key="2">
    <source>
        <dbReference type="Pfam" id="PF01108"/>
    </source>
</evidence>
<dbReference type="CDD" id="cd00063">
    <property type="entry name" value="FN3"/>
    <property type="match status" value="1"/>
</dbReference>
<keyword evidence="1" id="KW-0732">Signal</keyword>
<dbReference type="InterPro" id="IPR003961">
    <property type="entry name" value="FN3_dom"/>
</dbReference>
<dbReference type="GO" id="GO:0004896">
    <property type="term" value="F:cytokine receptor activity"/>
    <property type="evidence" value="ECO:0007669"/>
    <property type="project" value="TreeGrafter"/>
</dbReference>
<dbReference type="Pfam" id="PF01108">
    <property type="entry name" value="Tissue_fac"/>
    <property type="match status" value="1"/>
</dbReference>
<accession>A0AAD7RFL4</accession>
<evidence type="ECO:0000313" key="3">
    <source>
        <dbReference type="EMBL" id="KAJ8379143.1"/>
    </source>
</evidence>
<dbReference type="InterPro" id="IPR050650">
    <property type="entry name" value="Type-II_Cytokine-TF_Rcpt"/>
</dbReference>
<dbReference type="SUPFAM" id="SSF49265">
    <property type="entry name" value="Fibronectin type III"/>
    <property type="match status" value="1"/>
</dbReference>
<dbReference type="InterPro" id="IPR013783">
    <property type="entry name" value="Ig-like_fold"/>
</dbReference>
<name>A0AAD7RFL4_9TELE</name>
<feature type="domain" description="Fibronectin type-III" evidence="2">
    <location>
        <begin position="12"/>
        <end position="89"/>
    </location>
</feature>
<sequence>MICQHSTKICFLTILCAVPGLLAAVPEPQHVRVTSLNLGVVLEWDAPPHSSPANITYTAQYRPTFRPDFVTVCGNQTEEGCDFTDSQHNRDIRVPREGGASRRDLPVGGDFGIQQRQRHPDWSPHSEAVLQGVDHGGAHHRACAESQGNIRLLGLQIRY</sequence>
<dbReference type="Proteomes" id="UP001221898">
    <property type="component" value="Unassembled WGS sequence"/>
</dbReference>
<reference evidence="3" key="1">
    <citation type="journal article" date="2023" name="Science">
        <title>Genome structures resolve the early diversification of teleost fishes.</title>
        <authorList>
            <person name="Parey E."/>
            <person name="Louis A."/>
            <person name="Montfort J."/>
            <person name="Bouchez O."/>
            <person name="Roques C."/>
            <person name="Iampietro C."/>
            <person name="Lluch J."/>
            <person name="Castinel A."/>
            <person name="Donnadieu C."/>
            <person name="Desvignes T."/>
            <person name="Floi Bucao C."/>
            <person name="Jouanno E."/>
            <person name="Wen M."/>
            <person name="Mejri S."/>
            <person name="Dirks R."/>
            <person name="Jansen H."/>
            <person name="Henkel C."/>
            <person name="Chen W.J."/>
            <person name="Zahm M."/>
            <person name="Cabau C."/>
            <person name="Klopp C."/>
            <person name="Thompson A.W."/>
            <person name="Robinson-Rechavi M."/>
            <person name="Braasch I."/>
            <person name="Lecointre G."/>
            <person name="Bobe J."/>
            <person name="Postlethwait J.H."/>
            <person name="Berthelot C."/>
            <person name="Roest Crollius H."/>
            <person name="Guiguen Y."/>
        </authorList>
    </citation>
    <scope>NUCLEOTIDE SEQUENCE</scope>
    <source>
        <strain evidence="3">NC1722</strain>
    </source>
</reference>
<feature type="signal peptide" evidence="1">
    <location>
        <begin position="1"/>
        <end position="23"/>
    </location>
</feature>